<dbReference type="Gene3D" id="3.40.50.720">
    <property type="entry name" value="NAD(P)-binding Rossmann-like Domain"/>
    <property type="match status" value="1"/>
</dbReference>
<dbReference type="NCBIfam" id="TIGR01915">
    <property type="entry name" value="npdG"/>
    <property type="match status" value="1"/>
</dbReference>
<dbReference type="SUPFAM" id="SSF51735">
    <property type="entry name" value="NAD(P)-binding Rossmann-fold domains"/>
    <property type="match status" value="1"/>
</dbReference>
<keyword evidence="1" id="KW-0560">Oxidoreductase</keyword>
<feature type="compositionally biased region" description="Low complexity" evidence="2">
    <location>
        <begin position="1"/>
        <end position="25"/>
    </location>
</feature>
<dbReference type="PANTHER" id="PTHR14239">
    <property type="entry name" value="DUDULIN-RELATED"/>
    <property type="match status" value="1"/>
</dbReference>
<dbReference type="AlphaFoldDB" id="A0AA90K6V8"/>
<protein>
    <submittedName>
        <fullName evidence="5">NADPH-dependent F420 reductase</fullName>
    </submittedName>
</protein>
<dbReference type="GO" id="GO:0006740">
    <property type="term" value="P:NADPH regeneration"/>
    <property type="evidence" value="ECO:0007669"/>
    <property type="project" value="InterPro"/>
</dbReference>
<dbReference type="GO" id="GO:0005886">
    <property type="term" value="C:plasma membrane"/>
    <property type="evidence" value="ECO:0007669"/>
    <property type="project" value="TreeGrafter"/>
</dbReference>
<proteinExistence type="predicted"/>
<evidence type="ECO:0000256" key="2">
    <source>
        <dbReference type="SAM" id="MobiDB-lite"/>
    </source>
</evidence>
<dbReference type="Pfam" id="PF03807">
    <property type="entry name" value="F420_oxidored"/>
    <property type="match status" value="1"/>
</dbReference>
<feature type="domain" description="Pyrroline-5-carboxylate reductase catalytic N-terminal" evidence="3">
    <location>
        <begin position="41"/>
        <end position="132"/>
    </location>
</feature>
<evidence type="ECO:0000256" key="1">
    <source>
        <dbReference type="ARBA" id="ARBA00023002"/>
    </source>
</evidence>
<dbReference type="InterPro" id="IPR010185">
    <property type="entry name" value="NpdG"/>
</dbReference>
<dbReference type="InterPro" id="IPR036291">
    <property type="entry name" value="NAD(P)-bd_dom_sf"/>
</dbReference>
<comment type="caution">
    <text evidence="5">The sequence shown here is derived from an EMBL/GenBank/DDBJ whole genome shotgun (WGS) entry which is preliminary data.</text>
</comment>
<keyword evidence="6" id="KW-1185">Reference proteome</keyword>
<organism evidence="5">
    <name type="scientific">Streptantibioticus silvisoli</name>
    <dbReference type="NCBI Taxonomy" id="2705255"/>
    <lineage>
        <taxon>Bacteria</taxon>
        <taxon>Bacillati</taxon>
        <taxon>Actinomycetota</taxon>
        <taxon>Actinomycetes</taxon>
        <taxon>Kitasatosporales</taxon>
        <taxon>Streptomycetaceae</taxon>
        <taxon>Streptantibioticus</taxon>
    </lineage>
</organism>
<dbReference type="GO" id="GO:0070967">
    <property type="term" value="F:coenzyme F420 binding"/>
    <property type="evidence" value="ECO:0007669"/>
    <property type="project" value="InterPro"/>
</dbReference>
<dbReference type="InterPro" id="IPR028939">
    <property type="entry name" value="P5C_Rdtase_cat_N"/>
</dbReference>
<dbReference type="InterPro" id="IPR051267">
    <property type="entry name" value="STEAP_metalloreductase"/>
</dbReference>
<evidence type="ECO:0000313" key="4">
    <source>
        <dbReference type="EMBL" id="MDI5961637.1"/>
    </source>
</evidence>
<gene>
    <name evidence="5" type="primary">npdG</name>
    <name evidence="4" type="ORF">POF43_002680</name>
    <name evidence="5" type="ORF">POF50_002455</name>
</gene>
<dbReference type="GO" id="GO:0008823">
    <property type="term" value="F:cupric reductase (NADH) activity"/>
    <property type="evidence" value="ECO:0007669"/>
    <property type="project" value="TreeGrafter"/>
</dbReference>
<dbReference type="RefSeq" id="WP_271314581.1">
    <property type="nucleotide sequence ID" value="NZ_JAAGKO020000002.1"/>
</dbReference>
<dbReference type="GO" id="GO:0015677">
    <property type="term" value="P:copper ion import"/>
    <property type="evidence" value="ECO:0007669"/>
    <property type="project" value="TreeGrafter"/>
</dbReference>
<dbReference type="EMBL" id="JAAGKO020000002">
    <property type="protein sequence ID" value="MDI5961637.1"/>
    <property type="molecule type" value="Genomic_DNA"/>
</dbReference>
<evidence type="ECO:0000313" key="6">
    <source>
        <dbReference type="Proteomes" id="UP001156398"/>
    </source>
</evidence>
<name>A0AA90K6V8_9ACTN</name>
<accession>A0AA90K6V8</accession>
<sequence length="249" mass="25622">MTNDANAPAQDAAASAADPKGPAKAPAKDPWDLPDVSGLAIGVLGGTGDQGRGLALRFALAGHRVVIGSRDATRAGTAAAELGHGVEGLDNAGCARACDVVIVAVPWEGHAKTLEALREELAGKLVVDCVNPLGFDKQGAYALTPEEGSAAEQAAALLPDSRVAAAFHHLSAVLLQDPAVETIDTDVMVLADRRADAETVQALAGRIPGMRGVFAGRLRNAHQVESLVANLISVNRRYKAHAGVRLTDV</sequence>
<dbReference type="PANTHER" id="PTHR14239:SF0">
    <property type="entry name" value="F420-DEPENDENT NADP REDUCTASE"/>
    <property type="match status" value="1"/>
</dbReference>
<evidence type="ECO:0000259" key="3">
    <source>
        <dbReference type="Pfam" id="PF03807"/>
    </source>
</evidence>
<dbReference type="GO" id="GO:0050661">
    <property type="term" value="F:NADP binding"/>
    <property type="evidence" value="ECO:0007669"/>
    <property type="project" value="InterPro"/>
</dbReference>
<reference evidence="5 6" key="1">
    <citation type="submission" date="2023-05" db="EMBL/GenBank/DDBJ databases">
        <title>Streptantibioticus silvisoli sp. nov., acidotolerant actinomycetes 1 from pine litter.</title>
        <authorList>
            <person name="Swiecimska M."/>
            <person name="Golinska P."/>
            <person name="Sangal V."/>
            <person name="Wachnowicz B."/>
            <person name="Goodfellow M."/>
        </authorList>
    </citation>
    <scope>NUCLEOTIDE SEQUENCE</scope>
    <source>
        <strain evidence="5">SL13</strain>
        <strain evidence="4 6">SL54</strain>
    </source>
</reference>
<dbReference type="GO" id="GO:0016651">
    <property type="term" value="F:oxidoreductase activity, acting on NAD(P)H"/>
    <property type="evidence" value="ECO:0007669"/>
    <property type="project" value="InterPro"/>
</dbReference>
<feature type="region of interest" description="Disordered" evidence="2">
    <location>
        <begin position="1"/>
        <end position="31"/>
    </location>
</feature>
<evidence type="ECO:0000313" key="5">
    <source>
        <dbReference type="EMBL" id="MDI5968218.1"/>
    </source>
</evidence>
<dbReference type="EMBL" id="JABXJJ020000002">
    <property type="protein sequence ID" value="MDI5968218.1"/>
    <property type="molecule type" value="Genomic_DNA"/>
</dbReference>
<dbReference type="GO" id="GO:0052851">
    <property type="term" value="F:ferric-chelate reductase (NADPH) activity"/>
    <property type="evidence" value="ECO:0007669"/>
    <property type="project" value="TreeGrafter"/>
</dbReference>
<dbReference type="Proteomes" id="UP001156398">
    <property type="component" value="Unassembled WGS sequence"/>
</dbReference>